<keyword evidence="8" id="KW-1185">Reference proteome</keyword>
<protein>
    <submittedName>
        <fullName evidence="7">RNA polymerase I-like protein</fullName>
    </submittedName>
</protein>
<evidence type="ECO:0000313" key="7">
    <source>
        <dbReference type="EMBL" id="KAK3380215.1"/>
    </source>
</evidence>
<keyword evidence="3" id="KW-0240">DNA-directed RNA polymerase</keyword>
<evidence type="ECO:0000313" key="8">
    <source>
        <dbReference type="Proteomes" id="UP001287356"/>
    </source>
</evidence>
<dbReference type="GO" id="GO:0000428">
    <property type="term" value="C:DNA-directed RNA polymerase complex"/>
    <property type="evidence" value="ECO:0007669"/>
    <property type="project" value="UniProtKB-KW"/>
</dbReference>
<dbReference type="InterPro" id="IPR009668">
    <property type="entry name" value="RNA_pol-assoc_fac_A49-like"/>
</dbReference>
<organism evidence="7 8">
    <name type="scientific">Lasiosphaeria ovina</name>
    <dbReference type="NCBI Taxonomy" id="92902"/>
    <lineage>
        <taxon>Eukaryota</taxon>
        <taxon>Fungi</taxon>
        <taxon>Dikarya</taxon>
        <taxon>Ascomycota</taxon>
        <taxon>Pezizomycotina</taxon>
        <taxon>Sordariomycetes</taxon>
        <taxon>Sordariomycetidae</taxon>
        <taxon>Sordariales</taxon>
        <taxon>Lasiosphaeriaceae</taxon>
        <taxon>Lasiosphaeria</taxon>
    </lineage>
</organism>
<keyword evidence="5" id="KW-0539">Nucleus</keyword>
<gene>
    <name evidence="7" type="ORF">B0T24DRAFT_696602</name>
</gene>
<evidence type="ECO:0000256" key="4">
    <source>
        <dbReference type="ARBA" id="ARBA00023163"/>
    </source>
</evidence>
<dbReference type="GO" id="GO:0005730">
    <property type="term" value="C:nucleolus"/>
    <property type="evidence" value="ECO:0007669"/>
    <property type="project" value="UniProtKB-SubCell"/>
</dbReference>
<evidence type="ECO:0000256" key="3">
    <source>
        <dbReference type="ARBA" id="ARBA00022478"/>
    </source>
</evidence>
<dbReference type="PANTHER" id="PTHR14440">
    <property type="entry name" value="DNA-DIRECTED RNA POLYMERASE I SUBUNIT RPA49"/>
    <property type="match status" value="1"/>
</dbReference>
<dbReference type="Pfam" id="PF06870">
    <property type="entry name" value="RNA_pol_I_A49"/>
    <property type="match status" value="1"/>
</dbReference>
<feature type="compositionally biased region" description="Basic and acidic residues" evidence="6">
    <location>
        <begin position="16"/>
        <end position="29"/>
    </location>
</feature>
<comment type="subcellular location">
    <subcellularLocation>
        <location evidence="1">Nucleus</location>
        <location evidence="1">Nucleolus</location>
    </subcellularLocation>
</comment>
<dbReference type="AlphaFoldDB" id="A0AAE0TUJ2"/>
<evidence type="ECO:0000256" key="2">
    <source>
        <dbReference type="ARBA" id="ARBA00009430"/>
    </source>
</evidence>
<dbReference type="Proteomes" id="UP001287356">
    <property type="component" value="Unassembled WGS sequence"/>
</dbReference>
<comment type="caution">
    <text evidence="7">The sequence shown here is derived from an EMBL/GenBank/DDBJ whole genome shotgun (WGS) entry which is preliminary data.</text>
</comment>
<proteinExistence type="inferred from homology"/>
<evidence type="ECO:0000256" key="1">
    <source>
        <dbReference type="ARBA" id="ARBA00004604"/>
    </source>
</evidence>
<reference evidence="7" key="1">
    <citation type="journal article" date="2023" name="Mol. Phylogenet. Evol.">
        <title>Genome-scale phylogeny and comparative genomics of the fungal order Sordariales.</title>
        <authorList>
            <person name="Hensen N."/>
            <person name="Bonometti L."/>
            <person name="Westerberg I."/>
            <person name="Brannstrom I.O."/>
            <person name="Guillou S."/>
            <person name="Cros-Aarteil S."/>
            <person name="Calhoun S."/>
            <person name="Haridas S."/>
            <person name="Kuo A."/>
            <person name="Mondo S."/>
            <person name="Pangilinan J."/>
            <person name="Riley R."/>
            <person name="LaButti K."/>
            <person name="Andreopoulos B."/>
            <person name="Lipzen A."/>
            <person name="Chen C."/>
            <person name="Yan M."/>
            <person name="Daum C."/>
            <person name="Ng V."/>
            <person name="Clum A."/>
            <person name="Steindorff A."/>
            <person name="Ohm R.A."/>
            <person name="Martin F."/>
            <person name="Silar P."/>
            <person name="Natvig D.O."/>
            <person name="Lalanne C."/>
            <person name="Gautier V."/>
            <person name="Ament-Velasquez S.L."/>
            <person name="Kruys A."/>
            <person name="Hutchinson M.I."/>
            <person name="Powell A.J."/>
            <person name="Barry K."/>
            <person name="Miller A.N."/>
            <person name="Grigoriev I.V."/>
            <person name="Debuchy R."/>
            <person name="Gladieux P."/>
            <person name="Hiltunen Thoren M."/>
            <person name="Johannesson H."/>
        </authorList>
    </citation>
    <scope>NUCLEOTIDE SEQUENCE</scope>
    <source>
        <strain evidence="7">CBS 958.72</strain>
    </source>
</reference>
<comment type="similarity">
    <text evidence="2">Belongs to the eukaryotic RPA49/POLR1E RNA polymerase subunit family.</text>
</comment>
<feature type="region of interest" description="Disordered" evidence="6">
    <location>
        <begin position="1"/>
        <end position="37"/>
    </location>
</feature>
<evidence type="ECO:0000256" key="6">
    <source>
        <dbReference type="SAM" id="MobiDB-lite"/>
    </source>
</evidence>
<evidence type="ECO:0000256" key="5">
    <source>
        <dbReference type="ARBA" id="ARBA00023242"/>
    </source>
</evidence>
<accession>A0AAE0TUJ2</accession>
<dbReference type="EMBL" id="JAULSN010000002">
    <property type="protein sequence ID" value="KAK3380215.1"/>
    <property type="molecule type" value="Genomic_DNA"/>
</dbReference>
<keyword evidence="4" id="KW-0804">Transcription</keyword>
<dbReference type="GO" id="GO:0003677">
    <property type="term" value="F:DNA binding"/>
    <property type="evidence" value="ECO:0007669"/>
    <property type="project" value="InterPro"/>
</dbReference>
<sequence>MDTTMTDSPAQKRRRSGDGSSRKDIKKADLQQPEPRLAPVAHVSKVLKLKVSPPVVAVSPGIILSDSLKFDTYEKEKPATKKRKHDTPNEIILRSSTHRTIDYTGVEDNPYLNHYVGIYDPESGELEVIQAKNLTVRGNVRTYDSPDQASSDGKTTMSKRQELGEAFGTRKSKKAVQSMLENNLMGAGSREKLAVGDRMIVDSIKEKSRNMATREELQAEIDQARPVPRGNYDVEEIQDVYIPAELIGPEVLNAIPIMDWQQKVRAQEEVLVPSRFVASRVNRVAGNDNAVERLKVMRYLLWVIIFWASTTKGKERGTLSIGRRDKLRELLAPAPEIVIESIRRKFSDSGVMRKAHTDLLMTHCCVFASIIDNFEVNTWDLREDLKLEQKQITQYFLEIGARVKQSKSGDRMNYIAKLALPLQFPQVRQVRQAKRR</sequence>
<dbReference type="GO" id="GO:0006351">
    <property type="term" value="P:DNA-templated transcription"/>
    <property type="evidence" value="ECO:0007669"/>
    <property type="project" value="InterPro"/>
</dbReference>
<reference evidence="7" key="2">
    <citation type="submission" date="2023-06" db="EMBL/GenBank/DDBJ databases">
        <authorList>
            <consortium name="Lawrence Berkeley National Laboratory"/>
            <person name="Haridas S."/>
            <person name="Hensen N."/>
            <person name="Bonometti L."/>
            <person name="Westerberg I."/>
            <person name="Brannstrom I.O."/>
            <person name="Guillou S."/>
            <person name="Cros-Aarteil S."/>
            <person name="Calhoun S."/>
            <person name="Kuo A."/>
            <person name="Mondo S."/>
            <person name="Pangilinan J."/>
            <person name="Riley R."/>
            <person name="Labutti K."/>
            <person name="Andreopoulos B."/>
            <person name="Lipzen A."/>
            <person name="Chen C."/>
            <person name="Yanf M."/>
            <person name="Daum C."/>
            <person name="Ng V."/>
            <person name="Clum A."/>
            <person name="Steindorff A."/>
            <person name="Ohm R."/>
            <person name="Martin F."/>
            <person name="Silar P."/>
            <person name="Natvig D."/>
            <person name="Lalanne C."/>
            <person name="Gautier V."/>
            <person name="Ament-Velasquez S.L."/>
            <person name="Kruys A."/>
            <person name="Hutchinson M.I."/>
            <person name="Powell A.J."/>
            <person name="Barry K."/>
            <person name="Miller A.N."/>
            <person name="Grigoriev I.V."/>
            <person name="Debuchy R."/>
            <person name="Gladieux P."/>
            <person name="Thoren M.H."/>
            <person name="Johannesson H."/>
        </authorList>
    </citation>
    <scope>NUCLEOTIDE SEQUENCE</scope>
    <source>
        <strain evidence="7">CBS 958.72</strain>
    </source>
</reference>
<name>A0AAE0TUJ2_9PEZI</name>